<evidence type="ECO:0000256" key="4">
    <source>
        <dbReference type="ARBA" id="ARBA00023002"/>
    </source>
</evidence>
<keyword evidence="2" id="KW-0285">Flavoprotein</keyword>
<dbReference type="InterPro" id="IPR020946">
    <property type="entry name" value="Flavin_mOase-like"/>
</dbReference>
<accession>A0A6A6I5X2</accession>
<keyword evidence="3" id="KW-0274">FAD</keyword>
<dbReference type="GO" id="GO:0050660">
    <property type="term" value="F:flavin adenine dinucleotide binding"/>
    <property type="evidence" value="ECO:0007669"/>
    <property type="project" value="InterPro"/>
</dbReference>
<dbReference type="SUPFAM" id="SSF51905">
    <property type="entry name" value="FAD/NAD(P)-binding domain"/>
    <property type="match status" value="2"/>
</dbReference>
<evidence type="ECO:0000256" key="1">
    <source>
        <dbReference type="ARBA" id="ARBA00009183"/>
    </source>
</evidence>
<dbReference type="GO" id="GO:0050661">
    <property type="term" value="F:NADP binding"/>
    <property type="evidence" value="ECO:0007669"/>
    <property type="project" value="InterPro"/>
</dbReference>
<evidence type="ECO:0000256" key="2">
    <source>
        <dbReference type="ARBA" id="ARBA00022630"/>
    </source>
</evidence>
<dbReference type="EMBL" id="ML987199">
    <property type="protein sequence ID" value="KAF2245925.1"/>
    <property type="molecule type" value="Genomic_DNA"/>
</dbReference>
<evidence type="ECO:0000313" key="5">
    <source>
        <dbReference type="EMBL" id="KAF2245925.1"/>
    </source>
</evidence>
<gene>
    <name evidence="5" type="ORF">BU26DRAFT_431899</name>
</gene>
<dbReference type="InterPro" id="IPR036188">
    <property type="entry name" value="FAD/NAD-bd_sf"/>
</dbReference>
<dbReference type="InterPro" id="IPR050346">
    <property type="entry name" value="FMO-like"/>
</dbReference>
<dbReference type="AlphaFoldDB" id="A0A6A6I5X2"/>
<dbReference type="OrthoDB" id="66881at2759"/>
<dbReference type="RefSeq" id="XP_033680929.1">
    <property type="nucleotide sequence ID" value="XM_033823944.1"/>
</dbReference>
<reference evidence="5" key="1">
    <citation type="journal article" date="2020" name="Stud. Mycol.">
        <title>101 Dothideomycetes genomes: a test case for predicting lifestyles and emergence of pathogens.</title>
        <authorList>
            <person name="Haridas S."/>
            <person name="Albert R."/>
            <person name="Binder M."/>
            <person name="Bloem J."/>
            <person name="Labutti K."/>
            <person name="Salamov A."/>
            <person name="Andreopoulos B."/>
            <person name="Baker S."/>
            <person name="Barry K."/>
            <person name="Bills G."/>
            <person name="Bluhm B."/>
            <person name="Cannon C."/>
            <person name="Castanera R."/>
            <person name="Culley D."/>
            <person name="Daum C."/>
            <person name="Ezra D."/>
            <person name="Gonzalez J."/>
            <person name="Henrissat B."/>
            <person name="Kuo A."/>
            <person name="Liang C."/>
            <person name="Lipzen A."/>
            <person name="Lutzoni F."/>
            <person name="Magnuson J."/>
            <person name="Mondo S."/>
            <person name="Nolan M."/>
            <person name="Ohm R."/>
            <person name="Pangilinan J."/>
            <person name="Park H.-J."/>
            <person name="Ramirez L."/>
            <person name="Alfaro M."/>
            <person name="Sun H."/>
            <person name="Tritt A."/>
            <person name="Yoshinaga Y."/>
            <person name="Zwiers L.-H."/>
            <person name="Turgeon B."/>
            <person name="Goodwin S."/>
            <person name="Spatafora J."/>
            <person name="Crous P."/>
            <person name="Grigoriev I."/>
        </authorList>
    </citation>
    <scope>NUCLEOTIDE SEQUENCE</scope>
    <source>
        <strain evidence="5">CBS 122368</strain>
    </source>
</reference>
<keyword evidence="4" id="KW-0560">Oxidoreductase</keyword>
<protein>
    <submittedName>
        <fullName evidence="5">FAD/NAD(P)-binding domain-containing protein</fullName>
    </submittedName>
</protein>
<dbReference type="PANTHER" id="PTHR23023">
    <property type="entry name" value="DIMETHYLANILINE MONOOXYGENASE"/>
    <property type="match status" value="1"/>
</dbReference>
<proteinExistence type="inferred from homology"/>
<organism evidence="5 6">
    <name type="scientific">Trematosphaeria pertusa</name>
    <dbReference type="NCBI Taxonomy" id="390896"/>
    <lineage>
        <taxon>Eukaryota</taxon>
        <taxon>Fungi</taxon>
        <taxon>Dikarya</taxon>
        <taxon>Ascomycota</taxon>
        <taxon>Pezizomycotina</taxon>
        <taxon>Dothideomycetes</taxon>
        <taxon>Pleosporomycetidae</taxon>
        <taxon>Pleosporales</taxon>
        <taxon>Massarineae</taxon>
        <taxon>Trematosphaeriaceae</taxon>
        <taxon>Trematosphaeria</taxon>
    </lineage>
</organism>
<comment type="similarity">
    <text evidence="1">Belongs to the FMO family.</text>
</comment>
<evidence type="ECO:0000256" key="3">
    <source>
        <dbReference type="ARBA" id="ARBA00022827"/>
    </source>
</evidence>
<dbReference type="Pfam" id="PF00743">
    <property type="entry name" value="FMO-like"/>
    <property type="match status" value="1"/>
</dbReference>
<sequence>AKVLLHETDDAFSIITIFEKQPSLGGVWSRERIYPGLASNSPALTYEIPGFQYPDDVRKVGAHVEAEDINAYLCAFAETHGLKSHVKFNSEVQDVSWHAETRRWLIRGRDNSGDFQSYFKFLVVCNGLYHEKNIPGLPRQGPPKTWPRIFHSADVGDPDVRHALSNSVHTLIVGAGKSAIDLATLIATGAWSDDRRSPKVSLLYKRPHWLSPRSILGGMIYFERLLFSRFLNAWLPFAVHPDSFHRWIAETAIGKWLTNTIFRCVEADFKVSLGQLDLHETVPSHPLREALSGALHVAPKGYLDLVREKKIGIIEGSIESISDRGVNVRTNQGSATMIDVDNVLWATGYKIAFPFFTVDTLQRLGIMPDNLDSDPTDLPFLKLHRLLVPPATVHPKMGSAPSRNIAFSGFAYSLLNPTVSFVSAHWIAEYFLGKLDLPKAQKIKEGKIVELRGSCLLRCGFSYLKFSRTMTSILADLMHRCRALLSVAVANVCRTWREGDTYRVPCDALHRSAVKRYEAYDWAP</sequence>
<evidence type="ECO:0000313" key="6">
    <source>
        <dbReference type="Proteomes" id="UP000800094"/>
    </source>
</evidence>
<dbReference type="GO" id="GO:0004499">
    <property type="term" value="F:N,N-dimethylaniline monooxygenase activity"/>
    <property type="evidence" value="ECO:0007669"/>
    <property type="project" value="InterPro"/>
</dbReference>
<name>A0A6A6I5X2_9PLEO</name>
<dbReference type="Gene3D" id="3.50.50.60">
    <property type="entry name" value="FAD/NAD(P)-binding domain"/>
    <property type="match status" value="1"/>
</dbReference>
<keyword evidence="6" id="KW-1185">Reference proteome</keyword>
<dbReference type="Proteomes" id="UP000800094">
    <property type="component" value="Unassembled WGS sequence"/>
</dbReference>
<dbReference type="GeneID" id="54577274"/>
<feature type="non-terminal residue" evidence="5">
    <location>
        <position position="1"/>
    </location>
</feature>